<dbReference type="PIRSF" id="PIRSF005900">
    <property type="entry name" value="Dps"/>
    <property type="match status" value="1"/>
</dbReference>
<proteinExistence type="inferred from homology"/>
<sequence>MSNAVVKDLNKQVANWTVLFVKLHNYHWFIKGHHFFALHEKFEELYDEANEYIDELAERVLALGGKPIGTMAECLQLASIKEATGQEADETAMVKSVVEDFEILSRELQVGIKEAEEAGDDGTADMFIGIKKSLTKHLWMFRAFLGE</sequence>
<dbReference type="PROSITE" id="PS00818">
    <property type="entry name" value="DPS_1"/>
    <property type="match status" value="1"/>
</dbReference>
<feature type="domain" description="Ferritin/DPS" evidence="3">
    <location>
        <begin position="7"/>
        <end position="146"/>
    </location>
</feature>
<comment type="caution">
    <text evidence="4">The sequence shown here is derived from an EMBL/GenBank/DDBJ whole genome shotgun (WGS) entry which is preliminary data.</text>
</comment>
<evidence type="ECO:0000256" key="1">
    <source>
        <dbReference type="ARBA" id="ARBA00009497"/>
    </source>
</evidence>
<reference evidence="4 5" key="1">
    <citation type="submission" date="2023-07" db="EMBL/GenBank/DDBJ databases">
        <title>Genomic Encyclopedia of Type Strains, Phase IV (KMG-IV): sequencing the most valuable type-strain genomes for metagenomic binning, comparative biology and taxonomic classification.</title>
        <authorList>
            <person name="Goeker M."/>
        </authorList>
    </citation>
    <scope>NUCLEOTIDE SEQUENCE [LARGE SCALE GENOMIC DNA]</scope>
    <source>
        <strain evidence="4 5">DSM 23948</strain>
    </source>
</reference>
<organism evidence="4 5">
    <name type="scientific">Anoxybacillus andreesenii</name>
    <dbReference type="NCBI Taxonomy" id="1325932"/>
    <lineage>
        <taxon>Bacteria</taxon>
        <taxon>Bacillati</taxon>
        <taxon>Bacillota</taxon>
        <taxon>Bacilli</taxon>
        <taxon>Bacillales</taxon>
        <taxon>Anoxybacillaceae</taxon>
        <taxon>Anoxybacillus</taxon>
    </lineage>
</organism>
<keyword evidence="5" id="KW-1185">Reference proteome</keyword>
<dbReference type="PANTHER" id="PTHR42932">
    <property type="entry name" value="GENERAL STRESS PROTEIN 20U"/>
    <property type="match status" value="1"/>
</dbReference>
<accession>A0ABT9VA89</accession>
<dbReference type="Pfam" id="PF00210">
    <property type="entry name" value="Ferritin"/>
    <property type="match status" value="1"/>
</dbReference>
<dbReference type="PANTHER" id="PTHR42932:SF1">
    <property type="entry name" value="GENERAL STRESS PROTEIN 20U"/>
    <property type="match status" value="1"/>
</dbReference>
<dbReference type="InterPro" id="IPR023188">
    <property type="entry name" value="DPS_DNA-bd_CS"/>
</dbReference>
<dbReference type="InterPro" id="IPR002177">
    <property type="entry name" value="DPS_DNA-bd"/>
</dbReference>
<dbReference type="Gene3D" id="1.20.1260.10">
    <property type="match status" value="1"/>
</dbReference>
<evidence type="ECO:0000256" key="2">
    <source>
        <dbReference type="RuleBase" id="RU003875"/>
    </source>
</evidence>
<gene>
    <name evidence="4" type="ORF">J2S07_004197</name>
</gene>
<dbReference type="Proteomes" id="UP001231362">
    <property type="component" value="Unassembled WGS sequence"/>
</dbReference>
<dbReference type="PROSITE" id="PS00819">
    <property type="entry name" value="DPS_2"/>
    <property type="match status" value="1"/>
</dbReference>
<dbReference type="GO" id="GO:0003677">
    <property type="term" value="F:DNA binding"/>
    <property type="evidence" value="ECO:0007669"/>
    <property type="project" value="UniProtKB-KW"/>
</dbReference>
<evidence type="ECO:0000259" key="3">
    <source>
        <dbReference type="Pfam" id="PF00210"/>
    </source>
</evidence>
<protein>
    <submittedName>
        <fullName evidence="4">Starvation-inducible DNA-binding protein</fullName>
    </submittedName>
</protein>
<dbReference type="EMBL" id="JAUSTU010000040">
    <property type="protein sequence ID" value="MDQ0157847.1"/>
    <property type="molecule type" value="Genomic_DNA"/>
</dbReference>
<evidence type="ECO:0000313" key="4">
    <source>
        <dbReference type="EMBL" id="MDQ0157847.1"/>
    </source>
</evidence>
<dbReference type="CDD" id="cd01043">
    <property type="entry name" value="DPS"/>
    <property type="match status" value="1"/>
</dbReference>
<dbReference type="SUPFAM" id="SSF47240">
    <property type="entry name" value="Ferritin-like"/>
    <property type="match status" value="1"/>
</dbReference>
<dbReference type="InterPro" id="IPR008331">
    <property type="entry name" value="Ferritin_DPS_dom"/>
</dbReference>
<dbReference type="InterPro" id="IPR009078">
    <property type="entry name" value="Ferritin-like_SF"/>
</dbReference>
<evidence type="ECO:0000313" key="5">
    <source>
        <dbReference type="Proteomes" id="UP001231362"/>
    </source>
</evidence>
<name>A0ABT9VA89_9BACL</name>
<comment type="similarity">
    <text evidence="1 2">Belongs to the Dps family.</text>
</comment>
<dbReference type="InterPro" id="IPR012347">
    <property type="entry name" value="Ferritin-like"/>
</dbReference>
<dbReference type="RefSeq" id="WP_307152285.1">
    <property type="nucleotide sequence ID" value="NZ_JAUSTU010000040.1"/>
</dbReference>
<dbReference type="PRINTS" id="PR01346">
    <property type="entry name" value="HELNAPAPROT"/>
</dbReference>
<keyword evidence="4" id="KW-0238">DNA-binding</keyword>